<accession>F9ZAR9</accession>
<dbReference type="OrthoDB" id="9793162at2"/>
<feature type="signal peptide" evidence="1">
    <location>
        <begin position="1"/>
        <end position="20"/>
    </location>
</feature>
<protein>
    <recommendedName>
        <fullName evidence="4">Endonuclease</fullName>
    </recommendedName>
</protein>
<evidence type="ECO:0008006" key="4">
    <source>
        <dbReference type="Google" id="ProtNLM"/>
    </source>
</evidence>
<reference evidence="2 3" key="1">
    <citation type="journal article" date="2011" name="Stand. Genomic Sci.">
        <title>Complete genome sequence of Odoribacter splanchnicus type strain (1651/6).</title>
        <authorList>
            <consortium name="US DOE Joint Genome Institute (JGI-PGF)"/>
            <person name="Goker M."/>
            <person name="Gronow S."/>
            <person name="Zeytun A."/>
            <person name="Nolan M."/>
            <person name="Lucas S."/>
            <person name="Lapidus A."/>
            <person name="Hammon N."/>
            <person name="Deshpande S."/>
            <person name="Cheng J.F."/>
            <person name="Pitluck S."/>
            <person name="Liolios K."/>
            <person name="Pagani I."/>
            <person name="Ivanova N."/>
            <person name="Mavromatis K."/>
            <person name="Ovchinikova G."/>
            <person name="Pati A."/>
            <person name="Tapia R."/>
            <person name="Han C."/>
            <person name="Goodwin L."/>
            <person name="Chen A."/>
            <person name="Palaniappan K."/>
            <person name="Land M."/>
            <person name="Hauser L."/>
            <person name="Jeffries C.D."/>
            <person name="Brambilla E.M."/>
            <person name="Rohde M."/>
            <person name="Detter J.C."/>
            <person name="Woyke T."/>
            <person name="Bristow J."/>
            <person name="Markowitz V."/>
            <person name="Hugenholtz P."/>
            <person name="Eisen J.A."/>
            <person name="Kyrpides N.C."/>
            <person name="Klenk H.P."/>
        </authorList>
    </citation>
    <scope>NUCLEOTIDE SEQUENCE [LARGE SCALE GENOMIC DNA]</scope>
    <source>
        <strain evidence="3">ATCC 29572 / DSM 20712 / JCM 15291 / NCTC 10825 / 1651/6</strain>
    </source>
</reference>
<keyword evidence="1" id="KW-0732">Signal</keyword>
<keyword evidence="3" id="KW-1185">Reference proteome</keyword>
<dbReference type="SUPFAM" id="SSF56219">
    <property type="entry name" value="DNase I-like"/>
    <property type="match status" value="1"/>
</dbReference>
<dbReference type="InterPro" id="IPR036691">
    <property type="entry name" value="Endo/exonu/phosph_ase_sf"/>
</dbReference>
<gene>
    <name evidence="2" type="ordered locus">Odosp_3443</name>
</gene>
<dbReference type="eggNOG" id="COG3568">
    <property type="taxonomic scope" value="Bacteria"/>
</dbReference>
<dbReference type="PaxDb" id="709991-Odosp_3443"/>
<dbReference type="KEGG" id="osp:Odosp_3443"/>
<dbReference type="HOGENOM" id="CLU_1935893_0_0_10"/>
<dbReference type="BioCyc" id="OSPL709991:G1GRN-3514-MONOMER"/>
<dbReference type="STRING" id="709991.Odosp_3443"/>
<organism evidence="2 3">
    <name type="scientific">Odoribacter splanchnicus (strain ATCC 29572 / DSM 20712 / CIP 104287 / JCM 15291 / NCTC 10825 / 1651/6)</name>
    <name type="common">Bacteroides splanchnicus</name>
    <dbReference type="NCBI Taxonomy" id="709991"/>
    <lineage>
        <taxon>Bacteria</taxon>
        <taxon>Pseudomonadati</taxon>
        <taxon>Bacteroidota</taxon>
        <taxon>Bacteroidia</taxon>
        <taxon>Bacteroidales</taxon>
        <taxon>Odoribacteraceae</taxon>
        <taxon>Odoribacter</taxon>
    </lineage>
</organism>
<proteinExistence type="predicted"/>
<name>F9ZAR9_ODOSD</name>
<sequence length="130" mass="14788">MKRIFLCLYFLLTLAAGLQAENLVEATYNLRNAYRSDSLKGNDWGQHYPYIAGVVQFYGFDIFGTQESFCDQLQDLKRTLPEYDYIGARGDDGKKAGDTQEKVNTAGNFPQEVFSDKYTAYTPSDHFPVI</sequence>
<dbReference type="Proteomes" id="UP000006657">
    <property type="component" value="Chromosome"/>
</dbReference>
<evidence type="ECO:0000313" key="2">
    <source>
        <dbReference type="EMBL" id="ADY34395.1"/>
    </source>
</evidence>
<feature type="chain" id="PRO_5003396113" description="Endonuclease" evidence="1">
    <location>
        <begin position="21"/>
        <end position="130"/>
    </location>
</feature>
<evidence type="ECO:0000313" key="3">
    <source>
        <dbReference type="Proteomes" id="UP000006657"/>
    </source>
</evidence>
<evidence type="ECO:0000256" key="1">
    <source>
        <dbReference type="SAM" id="SignalP"/>
    </source>
</evidence>
<dbReference type="AlphaFoldDB" id="F9ZAR9"/>
<dbReference type="Gene3D" id="3.60.10.10">
    <property type="entry name" value="Endonuclease/exonuclease/phosphatase"/>
    <property type="match status" value="1"/>
</dbReference>
<dbReference type="EMBL" id="CP002544">
    <property type="protein sequence ID" value="ADY34395.1"/>
    <property type="molecule type" value="Genomic_DNA"/>
</dbReference>